<feature type="compositionally biased region" description="Basic residues" evidence="1">
    <location>
        <begin position="120"/>
        <end position="130"/>
    </location>
</feature>
<accession>A0A1I5VIM6</accession>
<protein>
    <submittedName>
        <fullName evidence="2">Uncharacterized protein</fullName>
    </submittedName>
</protein>
<feature type="compositionally biased region" description="Basic residues" evidence="1">
    <location>
        <begin position="75"/>
        <end position="102"/>
    </location>
</feature>
<evidence type="ECO:0000256" key="1">
    <source>
        <dbReference type="SAM" id="MobiDB-lite"/>
    </source>
</evidence>
<dbReference type="EMBL" id="FOWC01000008">
    <property type="protein sequence ID" value="SFQ07340.1"/>
    <property type="molecule type" value="Genomic_DNA"/>
</dbReference>
<evidence type="ECO:0000313" key="3">
    <source>
        <dbReference type="Proteomes" id="UP000199137"/>
    </source>
</evidence>
<dbReference type="Proteomes" id="UP000199137">
    <property type="component" value="Unassembled WGS sequence"/>
</dbReference>
<feature type="region of interest" description="Disordered" evidence="1">
    <location>
        <begin position="64"/>
        <end position="172"/>
    </location>
</feature>
<dbReference type="AlphaFoldDB" id="A0A1I5VIM6"/>
<name>A0A1I5VIM6_9PSEU</name>
<dbReference type="STRING" id="112413.SAMN05421854_108370"/>
<reference evidence="2 3" key="1">
    <citation type="submission" date="2016-10" db="EMBL/GenBank/DDBJ databases">
        <authorList>
            <person name="de Groot N.N."/>
        </authorList>
    </citation>
    <scope>NUCLEOTIDE SEQUENCE [LARGE SCALE GENOMIC DNA]</scope>
    <source>
        <strain evidence="2 3">DSM 44637</strain>
    </source>
</reference>
<proteinExistence type="predicted"/>
<evidence type="ECO:0000313" key="2">
    <source>
        <dbReference type="EMBL" id="SFQ07340.1"/>
    </source>
</evidence>
<gene>
    <name evidence="2" type="ORF">SAMN05421854_108370</name>
</gene>
<sequence length="252" mass="28594">MKAIVSQLPPAHDGDDRVLATSRAVIQFDGVSAFVPVPVPPARYAEELGGSLRDWLGRESEAELPTVPAVEHGHPPARTRRVDRRPHPRGQPHRPARRRAHRRPAERTRPRTRPALPPAARRRLRIRRRPSHDPARTPDPASSPPRPGRRLLDRRGRPRRRAPRPRAPLSSRDVPWAALATDGACKPMRHLGLDDWPRLATMDEDAIHRLLVRREDWERHSDPAAQQLPRAQCHDDKGLVMLRRPGTMSTTT</sequence>
<organism evidence="2 3">
    <name type="scientific">Amycolatopsis rubida</name>
    <dbReference type="NCBI Taxonomy" id="112413"/>
    <lineage>
        <taxon>Bacteria</taxon>
        <taxon>Bacillati</taxon>
        <taxon>Actinomycetota</taxon>
        <taxon>Actinomycetes</taxon>
        <taxon>Pseudonocardiales</taxon>
        <taxon>Pseudonocardiaceae</taxon>
        <taxon>Amycolatopsis</taxon>
    </lineage>
</organism>